<evidence type="ECO:0000256" key="3">
    <source>
        <dbReference type="ARBA" id="ARBA00023136"/>
    </source>
</evidence>
<dbReference type="GO" id="GO:0019867">
    <property type="term" value="C:outer membrane"/>
    <property type="evidence" value="ECO:0007669"/>
    <property type="project" value="InterPro"/>
</dbReference>
<dbReference type="Proteomes" id="UP000681356">
    <property type="component" value="Unassembled WGS sequence"/>
</dbReference>
<evidence type="ECO:0000313" key="7">
    <source>
        <dbReference type="EMBL" id="MBS0126193.1"/>
    </source>
</evidence>
<evidence type="ECO:0000259" key="5">
    <source>
        <dbReference type="Pfam" id="PF01103"/>
    </source>
</evidence>
<name>A0A8J7WJG7_9RHOB</name>
<organism evidence="7 8">
    <name type="scientific">Thetidibacter halocola</name>
    <dbReference type="NCBI Taxonomy" id="2827239"/>
    <lineage>
        <taxon>Bacteria</taxon>
        <taxon>Pseudomonadati</taxon>
        <taxon>Pseudomonadota</taxon>
        <taxon>Alphaproteobacteria</taxon>
        <taxon>Rhodobacterales</taxon>
        <taxon>Roseobacteraceae</taxon>
        <taxon>Thetidibacter</taxon>
    </lineage>
</organism>
<evidence type="ECO:0000256" key="4">
    <source>
        <dbReference type="SAM" id="SignalP"/>
    </source>
</evidence>
<feature type="signal peptide" evidence="4">
    <location>
        <begin position="1"/>
        <end position="20"/>
    </location>
</feature>
<proteinExistence type="predicted"/>
<dbReference type="InterPro" id="IPR010827">
    <property type="entry name" value="BamA/TamA_POTRA"/>
</dbReference>
<feature type="domain" description="Bacterial surface antigen (D15)" evidence="5">
    <location>
        <begin position="297"/>
        <end position="602"/>
    </location>
</feature>
<dbReference type="Pfam" id="PF01103">
    <property type="entry name" value="Omp85"/>
    <property type="match status" value="1"/>
</dbReference>
<dbReference type="AlphaFoldDB" id="A0A8J7WJG7"/>
<evidence type="ECO:0000259" key="6">
    <source>
        <dbReference type="Pfam" id="PF07244"/>
    </source>
</evidence>
<protein>
    <submittedName>
        <fullName evidence="7">Outer membrane protein assembly factor</fullName>
    </submittedName>
</protein>
<dbReference type="Pfam" id="PF07244">
    <property type="entry name" value="POTRA"/>
    <property type="match status" value="1"/>
</dbReference>
<keyword evidence="4" id="KW-0732">Signal</keyword>
<dbReference type="InterPro" id="IPR039910">
    <property type="entry name" value="D15-like"/>
</dbReference>
<feature type="chain" id="PRO_5035279337" evidence="4">
    <location>
        <begin position="21"/>
        <end position="602"/>
    </location>
</feature>
<comment type="subcellular location">
    <subcellularLocation>
        <location evidence="1">Membrane</location>
    </subcellularLocation>
</comment>
<keyword evidence="8" id="KW-1185">Reference proteome</keyword>
<keyword evidence="2" id="KW-0812">Transmembrane</keyword>
<reference evidence="7" key="1">
    <citation type="submission" date="2021-04" db="EMBL/GenBank/DDBJ databases">
        <authorList>
            <person name="Yoon J."/>
        </authorList>
    </citation>
    <scope>NUCLEOTIDE SEQUENCE</scope>
    <source>
        <strain evidence="7">KMU-90</strain>
    </source>
</reference>
<dbReference type="PANTHER" id="PTHR12815:SF42">
    <property type="entry name" value="BACTERIAL SURFACE ANTIGEN (D15) DOMAIN-CONTAINING PROTEIN"/>
    <property type="match status" value="1"/>
</dbReference>
<dbReference type="Gene3D" id="3.10.20.310">
    <property type="entry name" value="membrane protein fhac"/>
    <property type="match status" value="1"/>
</dbReference>
<evidence type="ECO:0000256" key="1">
    <source>
        <dbReference type="ARBA" id="ARBA00004370"/>
    </source>
</evidence>
<accession>A0A8J7WJG7</accession>
<dbReference type="Gene3D" id="2.40.160.50">
    <property type="entry name" value="membrane protein fhac: a member of the omp85/tpsb transporter family"/>
    <property type="match status" value="1"/>
</dbReference>
<feature type="domain" description="POTRA" evidence="6">
    <location>
        <begin position="197"/>
        <end position="260"/>
    </location>
</feature>
<dbReference type="InterPro" id="IPR000184">
    <property type="entry name" value="Bac_surfAg_D15"/>
</dbReference>
<dbReference type="RefSeq" id="WP_212538142.1">
    <property type="nucleotide sequence ID" value="NZ_JAGTUU010000008.1"/>
</dbReference>
<comment type="caution">
    <text evidence="7">The sequence shown here is derived from an EMBL/GenBank/DDBJ whole genome shotgun (WGS) entry which is preliminary data.</text>
</comment>
<evidence type="ECO:0000313" key="8">
    <source>
        <dbReference type="Proteomes" id="UP000681356"/>
    </source>
</evidence>
<gene>
    <name evidence="7" type="ORF">KB874_19065</name>
</gene>
<dbReference type="EMBL" id="JAGTUU010000008">
    <property type="protein sequence ID" value="MBS0126193.1"/>
    <property type="molecule type" value="Genomic_DNA"/>
</dbReference>
<keyword evidence="3" id="KW-0472">Membrane</keyword>
<sequence>MTKRAWAAALLLALATPATALDRVDLRLSQDDEDLSTALKGASLLRALRDDGDGDAADALAAAQADYARLLEVLYAEGHYGAAISIKLDGREAALIPPLNPPSAIRDAVISIDPGPVYALAQTRVAPLAPGSTLPEGFAPGAPARADIVRGAAQGAVTDWRQYGHAKARIADQAITARHDADTLDVNVAIDPGRQATFGEVGVQGETAVREPRVRQIAGIPRGDRFDPEAVTKAAERLRKTGTFRSVTIAEAETIAPDGTLDMEITVVDRPPRRISGGVELSSLEGLTLSADWLHRNILGGAERLLLRGEITQIGGGSGGPDLTLGARFEKPAVYGPDTLFFALAEAHYTDEPDYLDEGGKIGLGVTREFSDTLSADIGISLAYSNITDRYLGRDADGNYPNRELLLFGLPTALTWDRRDNTLDATKGFYIRAEVEPFAYLLGTGNGGARLALDARGYRGLGSSDRLVLAGRLQLGALVGPDAADAPPDYLFYSGGGGTVRGQPFQSLDADYNGTRLGGRGFAGTSLELRAGITDKISVVGFADAGYISADSSFASGDWHAGAGIGLRYDTTIGPIRVDLAGPVAGTTGDGVQLYIGIGQAF</sequence>
<keyword evidence="2" id="KW-1134">Transmembrane beta strand</keyword>
<evidence type="ECO:0000256" key="2">
    <source>
        <dbReference type="ARBA" id="ARBA00022452"/>
    </source>
</evidence>
<dbReference type="PANTHER" id="PTHR12815">
    <property type="entry name" value="SORTING AND ASSEMBLY MACHINERY SAMM50 PROTEIN FAMILY MEMBER"/>
    <property type="match status" value="1"/>
</dbReference>